<comment type="caution">
    <text evidence="1">The sequence shown here is derived from an EMBL/GenBank/DDBJ whole genome shotgun (WGS) entry which is preliminary data.</text>
</comment>
<dbReference type="EMBL" id="JACRVF010000001">
    <property type="protein sequence ID" value="MBC5991556.1"/>
    <property type="molecule type" value="Genomic_DNA"/>
</dbReference>
<dbReference type="Proteomes" id="UP000603640">
    <property type="component" value="Unassembled WGS sequence"/>
</dbReference>
<organism evidence="1 2">
    <name type="scientific">Pontibacter cellulosilyticus</name>
    <dbReference type="NCBI Taxonomy" id="1720253"/>
    <lineage>
        <taxon>Bacteria</taxon>
        <taxon>Pseudomonadati</taxon>
        <taxon>Bacteroidota</taxon>
        <taxon>Cytophagia</taxon>
        <taxon>Cytophagales</taxon>
        <taxon>Hymenobacteraceae</taxon>
        <taxon>Pontibacter</taxon>
    </lineage>
</organism>
<reference evidence="1" key="1">
    <citation type="submission" date="2020-08" db="EMBL/GenBank/DDBJ databases">
        <title>Pontibacter sp. SD6 16S ribosomal RNA gene Genome sequencing and assembly.</title>
        <authorList>
            <person name="Kang M."/>
        </authorList>
    </citation>
    <scope>NUCLEOTIDE SEQUENCE</scope>
    <source>
        <strain evidence="1">SD6</strain>
    </source>
</reference>
<protein>
    <submittedName>
        <fullName evidence="1">Uncharacterized protein</fullName>
    </submittedName>
</protein>
<dbReference type="Pfam" id="PF20181">
    <property type="entry name" value="DUF6544"/>
    <property type="match status" value="1"/>
</dbReference>
<dbReference type="AlphaFoldDB" id="A0A923SID6"/>
<sequence>MSLKKLFLQEVKQELVKQQHTAPILRPEDISKLPPLIQTYLEKAGFIDKPLAENFYITWEGTSLKLNPQKEWMPIACVQFNAAQSPMRNALMTSKMFGFIPFSGKDKYQDGSGNMFIKLLAFTVSDARGPEMDISALVTFLSEAILLPAALMSPYIRLQQVDDKTVTATITDRGKTATGKFYFNSDGLPERFKTEDRFFSTDGAEYDRLPWVAYYLNYKKISDYVLPGELRASWLLPEGEYEYFTGKIKNITYNVQNIAQLNQ</sequence>
<evidence type="ECO:0000313" key="1">
    <source>
        <dbReference type="EMBL" id="MBC5991556.1"/>
    </source>
</evidence>
<dbReference type="InterPro" id="IPR046674">
    <property type="entry name" value="DUF6544"/>
</dbReference>
<dbReference type="RefSeq" id="WP_187065557.1">
    <property type="nucleotide sequence ID" value="NZ_JACRVF010000001.1"/>
</dbReference>
<proteinExistence type="predicted"/>
<keyword evidence="2" id="KW-1185">Reference proteome</keyword>
<gene>
    <name evidence="1" type="ORF">H8S84_01755</name>
</gene>
<name>A0A923SID6_9BACT</name>
<accession>A0A923SID6</accession>
<evidence type="ECO:0000313" key="2">
    <source>
        <dbReference type="Proteomes" id="UP000603640"/>
    </source>
</evidence>